<reference evidence="1" key="1">
    <citation type="submission" date="2022-03" db="EMBL/GenBank/DDBJ databases">
        <title>Genomic analyses of argali, domestic sheep and their hybrids provide insights into chromosomal evolution, heterosis and genetic basis of agronomic traits.</title>
        <authorList>
            <person name="Li M."/>
        </authorList>
    </citation>
    <scope>NUCLEOTIDE SEQUENCE</scope>
    <source>
        <strain evidence="1">F1 hybrid</strain>
    </source>
</reference>
<sequence length="183" mass="18370">MAGDPHGLAVCVMCVCVCDVCVVCVIVCVMCVVCCVCVCVCVCDVCGVLCCVSVCDVCGVLCVRSPCGDRPLSGTVWGLLAVSAVTAALQGDSGSALGRCGVARFVQQLPTQRPPPTGSPAVTVALTGSLAVPGVLEAGRLVGTLERCHRAPVAPGLSGSRRPPAVLAGAWPRRGQAVPPADP</sequence>
<evidence type="ECO:0000313" key="2">
    <source>
        <dbReference type="Proteomes" id="UP001057279"/>
    </source>
</evidence>
<name>A0ACB9UFE2_9CETA</name>
<gene>
    <name evidence="1" type="ORF">MJG53_015652</name>
</gene>
<keyword evidence="2" id="KW-1185">Reference proteome</keyword>
<accession>A0ACB9UFE2</accession>
<dbReference type="Proteomes" id="UP001057279">
    <property type="component" value="Linkage Group LG18"/>
</dbReference>
<protein>
    <submittedName>
        <fullName evidence="1">Uncharacterized protein</fullName>
    </submittedName>
</protein>
<evidence type="ECO:0000313" key="1">
    <source>
        <dbReference type="EMBL" id="KAI4566975.1"/>
    </source>
</evidence>
<dbReference type="EMBL" id="CM043043">
    <property type="protein sequence ID" value="KAI4566975.1"/>
    <property type="molecule type" value="Genomic_DNA"/>
</dbReference>
<proteinExistence type="predicted"/>
<comment type="caution">
    <text evidence="1">The sequence shown here is derived from an EMBL/GenBank/DDBJ whole genome shotgun (WGS) entry which is preliminary data.</text>
</comment>
<organism evidence="1 2">
    <name type="scientific">Ovis ammon polii x Ovis aries</name>
    <dbReference type="NCBI Taxonomy" id="2918886"/>
    <lineage>
        <taxon>Eukaryota</taxon>
        <taxon>Metazoa</taxon>
        <taxon>Chordata</taxon>
        <taxon>Craniata</taxon>
        <taxon>Vertebrata</taxon>
        <taxon>Euteleostomi</taxon>
        <taxon>Mammalia</taxon>
        <taxon>Eutheria</taxon>
        <taxon>Laurasiatheria</taxon>
        <taxon>Artiodactyla</taxon>
        <taxon>Ruminantia</taxon>
        <taxon>Pecora</taxon>
        <taxon>Bovidae</taxon>
        <taxon>Caprinae</taxon>
        <taxon>Ovis</taxon>
    </lineage>
</organism>